<comment type="caution">
    <text evidence="2">The sequence shown here is derived from an EMBL/GenBank/DDBJ whole genome shotgun (WGS) entry which is preliminary data.</text>
</comment>
<accession>A0A0F6IBU2</accession>
<keyword evidence="1" id="KW-0472">Membrane</keyword>
<evidence type="ECO:0000313" key="3">
    <source>
        <dbReference type="Proteomes" id="UP000012164"/>
    </source>
</evidence>
<protein>
    <submittedName>
        <fullName evidence="2">Uncharacterized protein</fullName>
    </submittedName>
</protein>
<proteinExistence type="predicted"/>
<dbReference type="EMBL" id="AKWR02000169">
    <property type="protein sequence ID" value="EMJ35517.1"/>
    <property type="molecule type" value="Genomic_DNA"/>
</dbReference>
<feature type="transmembrane region" description="Helical" evidence="1">
    <location>
        <begin position="9"/>
        <end position="27"/>
    </location>
</feature>
<gene>
    <name evidence="2" type="ORF">LEP1GSC079_0715</name>
</gene>
<evidence type="ECO:0000313" key="2">
    <source>
        <dbReference type="EMBL" id="EMJ35517.1"/>
    </source>
</evidence>
<name>A0A0F6IBU2_LEPIR</name>
<dbReference type="AlphaFoldDB" id="A0A0F6IBU2"/>
<keyword evidence="1" id="KW-0812">Transmembrane</keyword>
<reference evidence="2 3" key="1">
    <citation type="submission" date="2013-01" db="EMBL/GenBank/DDBJ databases">
        <authorList>
            <person name="Harkins D.M."/>
            <person name="Durkin A.S."/>
            <person name="Brinkac L.M."/>
            <person name="Haft D.H."/>
            <person name="Selengut J.D."/>
            <person name="Sanka R."/>
            <person name="DePew J."/>
            <person name="Purushe J."/>
            <person name="Peacock S.J."/>
            <person name="Thaipadungpanit J."/>
            <person name="Wuthiekanun V.W."/>
            <person name="Day N.P."/>
            <person name="Vinetz J.M."/>
            <person name="Sutton G.G."/>
            <person name="Nierman W.C."/>
            <person name="Fouts D.E."/>
        </authorList>
    </citation>
    <scope>NUCLEOTIDE SEQUENCE [LARGE SCALE GENOMIC DNA]</scope>
    <source>
        <strain evidence="2 3">FPW1039</strain>
    </source>
</reference>
<organism evidence="2 3">
    <name type="scientific">Leptospira interrogans str. FPW1039</name>
    <dbReference type="NCBI Taxonomy" id="1193040"/>
    <lineage>
        <taxon>Bacteria</taxon>
        <taxon>Pseudomonadati</taxon>
        <taxon>Spirochaetota</taxon>
        <taxon>Spirochaetia</taxon>
        <taxon>Leptospirales</taxon>
        <taxon>Leptospiraceae</taxon>
        <taxon>Leptospira</taxon>
    </lineage>
</organism>
<keyword evidence="1" id="KW-1133">Transmembrane helix</keyword>
<dbReference type="Proteomes" id="UP000012164">
    <property type="component" value="Unassembled WGS sequence"/>
</dbReference>
<evidence type="ECO:0000256" key="1">
    <source>
        <dbReference type="SAM" id="Phobius"/>
    </source>
</evidence>
<sequence>MAITKKKKLLYKNSVILLIFYVITINFEKNHHFICRILNVPLYNFKENLK</sequence>